<organism evidence="1 2">
    <name type="scientific">Microbacterium elymi</name>
    <dbReference type="NCBI Taxonomy" id="2909587"/>
    <lineage>
        <taxon>Bacteria</taxon>
        <taxon>Bacillati</taxon>
        <taxon>Actinomycetota</taxon>
        <taxon>Actinomycetes</taxon>
        <taxon>Micrococcales</taxon>
        <taxon>Microbacteriaceae</taxon>
        <taxon>Microbacterium</taxon>
    </lineage>
</organism>
<evidence type="ECO:0000313" key="2">
    <source>
        <dbReference type="Proteomes" id="UP001054811"/>
    </source>
</evidence>
<dbReference type="InterPro" id="IPR029033">
    <property type="entry name" value="His_PPase_superfam"/>
</dbReference>
<dbReference type="InterPro" id="IPR001345">
    <property type="entry name" value="PG/BPGM_mutase_AS"/>
</dbReference>
<dbReference type="PANTHER" id="PTHR48100">
    <property type="entry name" value="BROAD-SPECIFICITY PHOSPHATASE YOR283W-RELATED"/>
    <property type="match status" value="1"/>
</dbReference>
<dbReference type="InterPro" id="IPR050275">
    <property type="entry name" value="PGM_Phosphatase"/>
</dbReference>
<reference evidence="1" key="1">
    <citation type="submission" date="2022-01" db="EMBL/GenBank/DDBJ databases">
        <title>Microbacterium eymi and Microbacterium rhizovicinus sp. nov., isolated from the rhizospheric soil of Elymus tsukushiensis, a plant native to the Dokdo Islands, Republic of Korea.</title>
        <authorList>
            <person name="Hwang Y.J."/>
        </authorList>
    </citation>
    <scope>NUCLEOTIDE SEQUENCE</scope>
    <source>
        <strain evidence="1">KUDC0405</strain>
    </source>
</reference>
<dbReference type="SMART" id="SM00855">
    <property type="entry name" value="PGAM"/>
    <property type="match status" value="1"/>
</dbReference>
<dbReference type="InterPro" id="IPR013078">
    <property type="entry name" value="His_Pase_superF_clade-1"/>
</dbReference>
<dbReference type="Pfam" id="PF00300">
    <property type="entry name" value="His_Phos_1"/>
    <property type="match status" value="1"/>
</dbReference>
<gene>
    <name evidence="1" type="ORF">L2X98_26605</name>
</gene>
<dbReference type="CDD" id="cd07067">
    <property type="entry name" value="HP_PGM_like"/>
    <property type="match status" value="1"/>
</dbReference>
<protein>
    <submittedName>
        <fullName evidence="1">Histidine phosphatase family protein</fullName>
    </submittedName>
</protein>
<dbReference type="PANTHER" id="PTHR48100:SF58">
    <property type="entry name" value="PE-PGRS FAMILY PROTEIN PE_PGRS11"/>
    <property type="match status" value="1"/>
</dbReference>
<keyword evidence="2" id="KW-1185">Reference proteome</keyword>
<sequence length="220" mass="23473">MRLVLIRHGQTPSNVSGLLDTRVPGPGLTGLGLEQAAALPRALADEDISAIYVSTMVRTHLTAAHLAAARRLETIERPGVREITSGDLEMRSDHDSVMRYMSTVFDWTRGELDRRIPGGESGAEFLDRFDDVIAEAASGDHEAVAVVSHGAAIRTWMSLRGRNVPSDFIMHNPLHNTGVVVADGTPDAGWEILSFMGEAIGGDRVESAAAGPAGEPVAQD</sequence>
<name>A0ABY5NMY3_9MICO</name>
<evidence type="ECO:0000313" key="1">
    <source>
        <dbReference type="EMBL" id="UUT36479.1"/>
    </source>
</evidence>
<dbReference type="PROSITE" id="PS00175">
    <property type="entry name" value="PG_MUTASE"/>
    <property type="match status" value="1"/>
</dbReference>
<dbReference type="Proteomes" id="UP001054811">
    <property type="component" value="Chromosome"/>
</dbReference>
<proteinExistence type="predicted"/>
<dbReference type="RefSeq" id="WP_259613137.1">
    <property type="nucleotide sequence ID" value="NZ_CP091139.2"/>
</dbReference>
<dbReference type="SUPFAM" id="SSF53254">
    <property type="entry name" value="Phosphoglycerate mutase-like"/>
    <property type="match status" value="1"/>
</dbReference>
<dbReference type="Gene3D" id="3.40.50.1240">
    <property type="entry name" value="Phosphoglycerate mutase-like"/>
    <property type="match status" value="1"/>
</dbReference>
<dbReference type="EMBL" id="CP091139">
    <property type="protein sequence ID" value="UUT36479.1"/>
    <property type="molecule type" value="Genomic_DNA"/>
</dbReference>
<accession>A0ABY5NMY3</accession>